<proteinExistence type="predicted"/>
<dbReference type="OrthoDB" id="9786503at2"/>
<evidence type="ECO:0000256" key="4">
    <source>
        <dbReference type="SAM" id="Phobius"/>
    </source>
</evidence>
<dbReference type="CDD" id="cd02440">
    <property type="entry name" value="AdoMet_MTases"/>
    <property type="match status" value="1"/>
</dbReference>
<keyword evidence="4" id="KW-0472">Membrane</keyword>
<keyword evidence="7" id="KW-1185">Reference proteome</keyword>
<evidence type="ECO:0000256" key="3">
    <source>
        <dbReference type="ARBA" id="ARBA00022691"/>
    </source>
</evidence>
<accession>A0A2M8WRY8</accession>
<dbReference type="InterPro" id="IPR041698">
    <property type="entry name" value="Methyltransf_25"/>
</dbReference>
<keyword evidence="4" id="KW-1133">Transmembrane helix</keyword>
<comment type="caution">
    <text evidence="6">The sequence shown here is derived from an EMBL/GenBank/DDBJ whole genome shotgun (WGS) entry which is preliminary data.</text>
</comment>
<dbReference type="Pfam" id="PF13649">
    <property type="entry name" value="Methyltransf_25"/>
    <property type="match status" value="1"/>
</dbReference>
<evidence type="ECO:0000256" key="1">
    <source>
        <dbReference type="ARBA" id="ARBA00022603"/>
    </source>
</evidence>
<dbReference type="RefSeq" id="WP_100349358.1">
    <property type="nucleotide sequence ID" value="NZ_PGTZ01000007.1"/>
</dbReference>
<dbReference type="Proteomes" id="UP000231586">
    <property type="component" value="Unassembled WGS sequence"/>
</dbReference>
<dbReference type="PANTHER" id="PTHR45277">
    <property type="entry name" value="EXPRESSED PROTEIN"/>
    <property type="match status" value="1"/>
</dbReference>
<feature type="domain" description="Methyltransferase" evidence="5">
    <location>
        <begin position="70"/>
        <end position="174"/>
    </location>
</feature>
<sequence>MWAGFAVLYATLAVLNLTLGNGLTWVPVLLLGLAACFVVGGALYLHASRRGKFVVWDELLAGVPAPGRALDLGCGRGAVAIMTALRFPAAEVDGIDLWRSVDQSGNSPAAAAAHVRANGVDDRVAFTTGDMTELPYEDASFDLVTASLSIHNIPTRDGRDQTVAEAWRVLRPGGTLVVLDISKARECAERLRALGAEPTTPRDVGWRVWWSGPWMATRVVTATRP</sequence>
<organism evidence="6 7">
    <name type="scientific">Luteimicrobium subarcticum</name>
    <dbReference type="NCBI Taxonomy" id="620910"/>
    <lineage>
        <taxon>Bacteria</taxon>
        <taxon>Bacillati</taxon>
        <taxon>Actinomycetota</taxon>
        <taxon>Actinomycetes</taxon>
        <taxon>Micrococcales</taxon>
        <taxon>Luteimicrobium</taxon>
    </lineage>
</organism>
<dbReference type="PROSITE" id="PS01184">
    <property type="entry name" value="UBIE_2"/>
    <property type="match status" value="1"/>
</dbReference>
<dbReference type="InterPro" id="IPR023576">
    <property type="entry name" value="UbiE/COQ5_MeTrFase_CS"/>
</dbReference>
<evidence type="ECO:0000256" key="2">
    <source>
        <dbReference type="ARBA" id="ARBA00022679"/>
    </source>
</evidence>
<evidence type="ECO:0000259" key="5">
    <source>
        <dbReference type="Pfam" id="PF13649"/>
    </source>
</evidence>
<dbReference type="GO" id="GO:0008757">
    <property type="term" value="F:S-adenosylmethionine-dependent methyltransferase activity"/>
    <property type="evidence" value="ECO:0007669"/>
    <property type="project" value="InterPro"/>
</dbReference>
<dbReference type="Gene3D" id="3.40.50.150">
    <property type="entry name" value="Vaccinia Virus protein VP39"/>
    <property type="match status" value="1"/>
</dbReference>
<evidence type="ECO:0000313" key="6">
    <source>
        <dbReference type="EMBL" id="PJI93710.1"/>
    </source>
</evidence>
<dbReference type="AlphaFoldDB" id="A0A2M8WRY8"/>
<protein>
    <submittedName>
        <fullName evidence="6">Methyltransferase family protein</fullName>
    </submittedName>
</protein>
<keyword evidence="3" id="KW-0949">S-adenosyl-L-methionine</keyword>
<keyword evidence="2 6" id="KW-0808">Transferase</keyword>
<dbReference type="GO" id="GO:0032259">
    <property type="term" value="P:methylation"/>
    <property type="evidence" value="ECO:0007669"/>
    <property type="project" value="UniProtKB-KW"/>
</dbReference>
<dbReference type="InterPro" id="IPR029063">
    <property type="entry name" value="SAM-dependent_MTases_sf"/>
</dbReference>
<gene>
    <name evidence="6" type="ORF">CLV34_1184</name>
</gene>
<reference evidence="6 7" key="1">
    <citation type="submission" date="2017-11" db="EMBL/GenBank/DDBJ databases">
        <title>Genomic Encyclopedia of Archaeal and Bacterial Type Strains, Phase II (KMG-II): From Individual Species to Whole Genera.</title>
        <authorList>
            <person name="Goeker M."/>
        </authorList>
    </citation>
    <scope>NUCLEOTIDE SEQUENCE [LARGE SCALE GENOMIC DNA]</scope>
    <source>
        <strain evidence="6 7">DSM 22413</strain>
    </source>
</reference>
<keyword evidence="1 6" id="KW-0489">Methyltransferase</keyword>
<dbReference type="PANTHER" id="PTHR45277:SF1">
    <property type="entry name" value="EXPRESSED PROTEIN"/>
    <property type="match status" value="1"/>
</dbReference>
<dbReference type="EMBL" id="PGTZ01000007">
    <property type="protein sequence ID" value="PJI93710.1"/>
    <property type="molecule type" value="Genomic_DNA"/>
</dbReference>
<name>A0A2M8WRY8_9MICO</name>
<dbReference type="SUPFAM" id="SSF53335">
    <property type="entry name" value="S-adenosyl-L-methionine-dependent methyltransferases"/>
    <property type="match status" value="1"/>
</dbReference>
<keyword evidence="4" id="KW-0812">Transmembrane</keyword>
<evidence type="ECO:0000313" key="7">
    <source>
        <dbReference type="Proteomes" id="UP000231586"/>
    </source>
</evidence>
<feature type="transmembrane region" description="Helical" evidence="4">
    <location>
        <begin position="30"/>
        <end position="47"/>
    </location>
</feature>